<sequence length="205" mass="23324">MLFDWSFHHAQATSTNDSECSSTAGSSTSPKEAQRYNHSFISLHWHPKKKFLAARIKFKTLMLAYRTTTATAPAYLHSLLQIYTPSRTLRSASERRLVVPSQRGHETKSMLNNSGPRYKRSKIERKMNTDVLFCVVLLFFMCLIGALGHAIWLETFTSVPSYIVPDSNGNYTPSVLAGFYMFFTMIILLQVRNLSPAQLILSMFK</sequence>
<feature type="transmembrane region" description="Helical" evidence="1">
    <location>
        <begin position="131"/>
        <end position="151"/>
    </location>
</feature>
<dbReference type="Proteomes" id="UP001558613">
    <property type="component" value="Unassembled WGS sequence"/>
</dbReference>
<feature type="transmembrane region" description="Helical" evidence="1">
    <location>
        <begin position="171"/>
        <end position="191"/>
    </location>
</feature>
<accession>A0ABR3MB47</accession>
<gene>
    <name evidence="2" type="ORF">QQF64_007619</name>
</gene>
<comment type="caution">
    <text evidence="2">The sequence shown here is derived from an EMBL/GenBank/DDBJ whole genome shotgun (WGS) entry which is preliminary data.</text>
</comment>
<keyword evidence="1" id="KW-1133">Transmembrane helix</keyword>
<dbReference type="PANTHER" id="PTHR24092:SF79">
    <property type="entry name" value="PHOSPHOLIPID-TRANSPORTING ATPASE VB"/>
    <property type="match status" value="1"/>
</dbReference>
<keyword evidence="3" id="KW-1185">Reference proteome</keyword>
<reference evidence="2 3" key="1">
    <citation type="submission" date="2023-09" db="EMBL/GenBank/DDBJ databases">
        <authorList>
            <person name="Wang M."/>
        </authorList>
    </citation>
    <scope>NUCLEOTIDE SEQUENCE [LARGE SCALE GENOMIC DNA]</scope>
    <source>
        <strain evidence="2">GT-2023</strain>
        <tissue evidence="2">Liver</tissue>
    </source>
</reference>
<organism evidence="2 3">
    <name type="scientific">Cirrhinus molitorella</name>
    <name type="common">mud carp</name>
    <dbReference type="NCBI Taxonomy" id="172907"/>
    <lineage>
        <taxon>Eukaryota</taxon>
        <taxon>Metazoa</taxon>
        <taxon>Chordata</taxon>
        <taxon>Craniata</taxon>
        <taxon>Vertebrata</taxon>
        <taxon>Euteleostomi</taxon>
        <taxon>Actinopterygii</taxon>
        <taxon>Neopterygii</taxon>
        <taxon>Teleostei</taxon>
        <taxon>Ostariophysi</taxon>
        <taxon>Cypriniformes</taxon>
        <taxon>Cyprinidae</taxon>
        <taxon>Labeoninae</taxon>
        <taxon>Labeonini</taxon>
        <taxon>Cirrhinus</taxon>
    </lineage>
</organism>
<name>A0ABR3MB47_9TELE</name>
<keyword evidence="1" id="KW-0812">Transmembrane</keyword>
<keyword evidence="1" id="KW-0472">Membrane</keyword>
<dbReference type="SUPFAM" id="SSF81665">
    <property type="entry name" value="Calcium ATPase, transmembrane domain M"/>
    <property type="match status" value="1"/>
</dbReference>
<evidence type="ECO:0000256" key="1">
    <source>
        <dbReference type="SAM" id="Phobius"/>
    </source>
</evidence>
<protein>
    <submittedName>
        <fullName evidence="2">Uncharacterized protein</fullName>
    </submittedName>
</protein>
<dbReference type="InterPro" id="IPR023298">
    <property type="entry name" value="ATPase_P-typ_TM_dom_sf"/>
</dbReference>
<proteinExistence type="predicted"/>
<dbReference type="EMBL" id="JAYMGO010000014">
    <property type="protein sequence ID" value="KAL1262354.1"/>
    <property type="molecule type" value="Genomic_DNA"/>
</dbReference>
<evidence type="ECO:0000313" key="3">
    <source>
        <dbReference type="Proteomes" id="UP001558613"/>
    </source>
</evidence>
<dbReference type="PANTHER" id="PTHR24092">
    <property type="entry name" value="PROBABLE PHOSPHOLIPID-TRANSPORTING ATPASE"/>
    <property type="match status" value="1"/>
</dbReference>
<evidence type="ECO:0000313" key="2">
    <source>
        <dbReference type="EMBL" id="KAL1262354.1"/>
    </source>
</evidence>